<sequence>MLKILAVVSLMFIVNTLWASSLSCNACGRECASACGTRRFRSCCFNYLRKKRGPEAVKFYSPVQQLEEIRSMSKFPLLIEENIPVSEEWLTNMLSNNSHRYIPEDLSENHYYDS</sequence>
<evidence type="ECO:0000256" key="1">
    <source>
        <dbReference type="SAM" id="SignalP"/>
    </source>
</evidence>
<dbReference type="Proteomes" id="UP000494256">
    <property type="component" value="Unassembled WGS sequence"/>
</dbReference>
<dbReference type="OrthoDB" id="8195871at2759"/>
<dbReference type="EMBL" id="CADEBD010000739">
    <property type="protein sequence ID" value="CAB3259406.1"/>
    <property type="molecule type" value="Genomic_DNA"/>
</dbReference>
<evidence type="ECO:0000313" key="5">
    <source>
        <dbReference type="Proteomes" id="UP000494256"/>
    </source>
</evidence>
<feature type="chain" id="PRO_5036273171" description="Trissin" evidence="1">
    <location>
        <begin position="20"/>
        <end position="114"/>
    </location>
</feature>
<dbReference type="EMBL" id="CADEBC010000147">
    <property type="protein sequence ID" value="CAB3224487.1"/>
    <property type="molecule type" value="Genomic_DNA"/>
</dbReference>
<gene>
    <name evidence="3" type="ORF">APLA_LOCUS16476</name>
    <name evidence="2" type="ORF">APLA_LOCUS1990</name>
</gene>
<accession>A0A8S1B9K6</accession>
<proteinExistence type="predicted"/>
<keyword evidence="4" id="KW-1185">Reference proteome</keyword>
<organism evidence="3 5">
    <name type="scientific">Arctia plantaginis</name>
    <name type="common">Wood tiger moth</name>
    <name type="synonym">Phalaena plantaginis</name>
    <dbReference type="NCBI Taxonomy" id="874455"/>
    <lineage>
        <taxon>Eukaryota</taxon>
        <taxon>Metazoa</taxon>
        <taxon>Ecdysozoa</taxon>
        <taxon>Arthropoda</taxon>
        <taxon>Hexapoda</taxon>
        <taxon>Insecta</taxon>
        <taxon>Pterygota</taxon>
        <taxon>Neoptera</taxon>
        <taxon>Endopterygota</taxon>
        <taxon>Lepidoptera</taxon>
        <taxon>Glossata</taxon>
        <taxon>Ditrysia</taxon>
        <taxon>Noctuoidea</taxon>
        <taxon>Erebidae</taxon>
        <taxon>Arctiinae</taxon>
        <taxon>Arctia</taxon>
    </lineage>
</organism>
<comment type="caution">
    <text evidence="3">The sequence shown here is derived from an EMBL/GenBank/DDBJ whole genome shotgun (WGS) entry which is preliminary data.</text>
</comment>
<evidence type="ECO:0000313" key="2">
    <source>
        <dbReference type="EMBL" id="CAB3224487.1"/>
    </source>
</evidence>
<dbReference type="PROSITE" id="PS51257">
    <property type="entry name" value="PROKAR_LIPOPROTEIN"/>
    <property type="match status" value="1"/>
</dbReference>
<evidence type="ECO:0000313" key="3">
    <source>
        <dbReference type="EMBL" id="CAB3259406.1"/>
    </source>
</evidence>
<reference evidence="4 5" key="1">
    <citation type="submission" date="2020-04" db="EMBL/GenBank/DDBJ databases">
        <authorList>
            <person name="Wallbank WR R."/>
            <person name="Pardo Diaz C."/>
            <person name="Kozak K."/>
            <person name="Martin S."/>
            <person name="Jiggins C."/>
            <person name="Moest M."/>
            <person name="Warren A I."/>
            <person name="Byers J.R.P. K."/>
            <person name="Montejo-Kovacevich G."/>
            <person name="Yen C E."/>
        </authorList>
    </citation>
    <scope>NUCLEOTIDE SEQUENCE [LARGE SCALE GENOMIC DNA]</scope>
</reference>
<evidence type="ECO:0000313" key="4">
    <source>
        <dbReference type="Proteomes" id="UP000494106"/>
    </source>
</evidence>
<dbReference type="Proteomes" id="UP000494106">
    <property type="component" value="Unassembled WGS sequence"/>
</dbReference>
<dbReference type="AlphaFoldDB" id="A0A8S1B9K6"/>
<protein>
    <recommendedName>
        <fullName evidence="6">Trissin</fullName>
    </recommendedName>
</protein>
<name>A0A8S1B9K6_ARCPL</name>
<evidence type="ECO:0008006" key="6">
    <source>
        <dbReference type="Google" id="ProtNLM"/>
    </source>
</evidence>
<keyword evidence="1" id="KW-0732">Signal</keyword>
<feature type="signal peptide" evidence="1">
    <location>
        <begin position="1"/>
        <end position="19"/>
    </location>
</feature>